<dbReference type="Gene3D" id="1.10.1780.10">
    <property type="entry name" value="Clp, N-terminal domain"/>
    <property type="match status" value="1"/>
</dbReference>
<dbReference type="Proteomes" id="UP000279275">
    <property type="component" value="Unassembled WGS sequence"/>
</dbReference>
<evidence type="ECO:0000313" key="1">
    <source>
        <dbReference type="EMBL" id="RMI31284.1"/>
    </source>
</evidence>
<dbReference type="EMBL" id="RFFH01000007">
    <property type="protein sequence ID" value="RMI31284.1"/>
    <property type="molecule type" value="Genomic_DNA"/>
</dbReference>
<protein>
    <submittedName>
        <fullName evidence="1">Uncharacterized protein</fullName>
    </submittedName>
</protein>
<gene>
    <name evidence="1" type="ORF">EBN03_18120</name>
</gene>
<comment type="caution">
    <text evidence="1">The sequence shown here is derived from an EMBL/GenBank/DDBJ whole genome shotgun (WGS) entry which is preliminary data.</text>
</comment>
<proteinExistence type="predicted"/>
<evidence type="ECO:0000313" key="2">
    <source>
        <dbReference type="Proteomes" id="UP000279275"/>
    </source>
</evidence>
<dbReference type="InterPro" id="IPR036628">
    <property type="entry name" value="Clp_N_dom_sf"/>
</dbReference>
<reference evidence="1 2" key="1">
    <citation type="submission" date="2018-10" db="EMBL/GenBank/DDBJ databases">
        <title>Isolation from cow dung.</title>
        <authorList>
            <person name="Ling L."/>
        </authorList>
    </citation>
    <scope>NUCLEOTIDE SEQUENCE [LARGE SCALE GENOMIC DNA]</scope>
    <source>
        <strain evidence="1 2">NEAU-LL90</strain>
    </source>
</reference>
<dbReference type="AlphaFoldDB" id="A0A3M2L1M4"/>
<name>A0A3M2L1M4_9NOCA</name>
<sequence length="196" mass="20858">MRRATRTCCGPSLSWTVSVGRKFVSSLTQQAARDLGCRRWPTGVLLAAILQTCRRDALTLPAAARFAADRAALAGELAELRDLVRRAGIDPDRAVAEGERIWRADGSAPWSEGEPRIGPHSQATLVLGAALDLARADPRAAGADGEPDSRVEHLFLAVLHHPDGAVHQVLRALGTDVVAARTPRGREPDAAAAVTR</sequence>
<accession>A0A3M2L1M4</accession>
<keyword evidence="2" id="KW-1185">Reference proteome</keyword>
<organism evidence="1 2">
    <name type="scientific">Nocardia stercoris</name>
    <dbReference type="NCBI Taxonomy" id="2483361"/>
    <lineage>
        <taxon>Bacteria</taxon>
        <taxon>Bacillati</taxon>
        <taxon>Actinomycetota</taxon>
        <taxon>Actinomycetes</taxon>
        <taxon>Mycobacteriales</taxon>
        <taxon>Nocardiaceae</taxon>
        <taxon>Nocardia</taxon>
    </lineage>
</organism>